<dbReference type="InterPro" id="IPR006158">
    <property type="entry name" value="Cobalamin-bd"/>
</dbReference>
<dbReference type="InterPro" id="IPR058240">
    <property type="entry name" value="rSAM_sf"/>
</dbReference>
<dbReference type="SFLD" id="SFLDS00029">
    <property type="entry name" value="Radical_SAM"/>
    <property type="match status" value="1"/>
</dbReference>
<proteinExistence type="predicted"/>
<keyword evidence="4" id="KW-0408">Iron</keyword>
<organism evidence="8 9">
    <name type="scientific">Candidatus Gottesmanbacteria bacterium GW2011_GWA2_43_14</name>
    <dbReference type="NCBI Taxonomy" id="1618443"/>
    <lineage>
        <taxon>Bacteria</taxon>
        <taxon>Candidatus Gottesmaniibacteriota</taxon>
    </lineage>
</organism>
<keyword evidence="5" id="KW-0411">Iron-sulfur</keyword>
<evidence type="ECO:0000256" key="5">
    <source>
        <dbReference type="ARBA" id="ARBA00023014"/>
    </source>
</evidence>
<dbReference type="PROSITE" id="PS51918">
    <property type="entry name" value="RADICAL_SAM"/>
    <property type="match status" value="1"/>
</dbReference>
<dbReference type="SMART" id="SM00729">
    <property type="entry name" value="Elp3"/>
    <property type="match status" value="1"/>
</dbReference>
<feature type="domain" description="B12-binding" evidence="6">
    <location>
        <begin position="22"/>
        <end position="155"/>
    </location>
</feature>
<dbReference type="GO" id="GO:0051536">
    <property type="term" value="F:iron-sulfur cluster binding"/>
    <property type="evidence" value="ECO:0007669"/>
    <property type="project" value="UniProtKB-KW"/>
</dbReference>
<evidence type="ECO:0000259" key="7">
    <source>
        <dbReference type="PROSITE" id="PS51918"/>
    </source>
</evidence>
<dbReference type="InterPro" id="IPR006638">
    <property type="entry name" value="Elp3/MiaA/NifB-like_rSAM"/>
</dbReference>
<evidence type="ECO:0000256" key="2">
    <source>
        <dbReference type="ARBA" id="ARBA00022691"/>
    </source>
</evidence>
<dbReference type="EMBL" id="LCFP01000012">
    <property type="protein sequence ID" value="KKS96074.1"/>
    <property type="molecule type" value="Genomic_DNA"/>
</dbReference>
<dbReference type="PROSITE" id="PS51332">
    <property type="entry name" value="B12_BINDING"/>
    <property type="match status" value="1"/>
</dbReference>
<dbReference type="GO" id="GO:0003824">
    <property type="term" value="F:catalytic activity"/>
    <property type="evidence" value="ECO:0007669"/>
    <property type="project" value="InterPro"/>
</dbReference>
<evidence type="ECO:0000259" key="6">
    <source>
        <dbReference type="PROSITE" id="PS51332"/>
    </source>
</evidence>
<dbReference type="InterPro" id="IPR051198">
    <property type="entry name" value="BchE-like"/>
</dbReference>
<protein>
    <submittedName>
        <fullName evidence="8">Radical SAM protein</fullName>
    </submittedName>
</protein>
<dbReference type="STRING" id="1618443.UV73_C0012G0102"/>
<dbReference type="GO" id="GO:0031419">
    <property type="term" value="F:cobalamin binding"/>
    <property type="evidence" value="ECO:0007669"/>
    <property type="project" value="InterPro"/>
</dbReference>
<dbReference type="Gene3D" id="3.40.50.280">
    <property type="entry name" value="Cobalamin-binding domain"/>
    <property type="match status" value="1"/>
</dbReference>
<comment type="caution">
    <text evidence="8">The sequence shown here is derived from an EMBL/GenBank/DDBJ whole genome shotgun (WGS) entry which is preliminary data.</text>
</comment>
<evidence type="ECO:0000256" key="1">
    <source>
        <dbReference type="ARBA" id="ARBA00001966"/>
    </source>
</evidence>
<dbReference type="AlphaFoldDB" id="A0A0G1DEM2"/>
<dbReference type="Proteomes" id="UP000034894">
    <property type="component" value="Unassembled WGS sequence"/>
</dbReference>
<dbReference type="PATRIC" id="fig|1618443.3.peg.1427"/>
<dbReference type="InterPro" id="IPR007197">
    <property type="entry name" value="rSAM"/>
</dbReference>
<dbReference type="Pfam" id="PF02310">
    <property type="entry name" value="B12-binding"/>
    <property type="match status" value="1"/>
</dbReference>
<sequence length="508" mass="58617">MKIAISYPSIDTSKGVPLLSQNRQFQYFNNPTYIYPVVPAYAATMLKEAGYKVAWLDAIAERWQLSKYLEELERSQADILAIESKTPTIKPFWKIIDDLKKFFPKLKIVLMGDHVTAMPLESMENSKVDFVLTGGDFDFALLNLVNFLSKKVKYLEPGVYYRDKKGKILDSGHFKLDHTLKNLPLIDRELTRWWLYAYANGNFKYTPGTYTMIGRDCWWRRPSSEGGHGCTFCSWTSTFPTWRVGTPKMLLKEVKNCLKLGIREIFDDTGTFPIGPWLKEFCEGMIDKGYHKKIKIGCNMRANGIKDQSTYDLMGKAGFRFILYGLESASQNTLDRLNKGTIPADMVTGAKMASKARLEPHVTCMVGYPWESKEEAETTVARTKELFNKGWINTLQATIVIPYPGTALFRECEKNKWLKTRDWNRYDMREPIMKSPIPDAEIMELTQKIYTSFLTPRYILRKLSSIRSMDDVNYYIFRGGKYIWGHLKDFAKSQLLKKSHPTLTPSLN</sequence>
<comment type="cofactor">
    <cofactor evidence="1">
        <name>[4Fe-4S] cluster</name>
        <dbReference type="ChEBI" id="CHEBI:49883"/>
    </cofactor>
</comment>
<dbReference type="PANTHER" id="PTHR43409:SF7">
    <property type="entry name" value="BLL1977 PROTEIN"/>
    <property type="match status" value="1"/>
</dbReference>
<dbReference type="Gene3D" id="3.80.30.20">
    <property type="entry name" value="tm_1862 like domain"/>
    <property type="match status" value="1"/>
</dbReference>
<accession>A0A0G1DEM2</accession>
<keyword evidence="3" id="KW-0479">Metal-binding</keyword>
<evidence type="ECO:0000256" key="3">
    <source>
        <dbReference type="ARBA" id="ARBA00022723"/>
    </source>
</evidence>
<gene>
    <name evidence="8" type="ORF">UV73_C0012G0102</name>
</gene>
<evidence type="ECO:0000256" key="4">
    <source>
        <dbReference type="ARBA" id="ARBA00023004"/>
    </source>
</evidence>
<evidence type="ECO:0000313" key="9">
    <source>
        <dbReference type="Proteomes" id="UP000034894"/>
    </source>
</evidence>
<name>A0A0G1DEM2_9BACT</name>
<dbReference type="Pfam" id="PF04055">
    <property type="entry name" value="Radical_SAM"/>
    <property type="match status" value="1"/>
</dbReference>
<dbReference type="InterPro" id="IPR023404">
    <property type="entry name" value="rSAM_horseshoe"/>
</dbReference>
<dbReference type="SFLD" id="SFLDG01082">
    <property type="entry name" value="B12-binding_domain_containing"/>
    <property type="match status" value="1"/>
</dbReference>
<dbReference type="GO" id="GO:0046872">
    <property type="term" value="F:metal ion binding"/>
    <property type="evidence" value="ECO:0007669"/>
    <property type="project" value="UniProtKB-KW"/>
</dbReference>
<evidence type="ECO:0000313" key="8">
    <source>
        <dbReference type="EMBL" id="KKS96074.1"/>
    </source>
</evidence>
<keyword evidence="2" id="KW-0949">S-adenosyl-L-methionine</keyword>
<feature type="domain" description="Radical SAM core" evidence="7">
    <location>
        <begin position="203"/>
        <end position="454"/>
    </location>
</feature>
<dbReference type="PANTHER" id="PTHR43409">
    <property type="entry name" value="ANAEROBIC MAGNESIUM-PROTOPORPHYRIN IX MONOMETHYL ESTER CYCLASE-RELATED"/>
    <property type="match status" value="1"/>
</dbReference>
<reference evidence="8 9" key="1">
    <citation type="journal article" date="2015" name="Nature">
        <title>rRNA introns, odd ribosomes, and small enigmatic genomes across a large radiation of phyla.</title>
        <authorList>
            <person name="Brown C.T."/>
            <person name="Hug L.A."/>
            <person name="Thomas B.C."/>
            <person name="Sharon I."/>
            <person name="Castelle C.J."/>
            <person name="Singh A."/>
            <person name="Wilkins M.J."/>
            <person name="Williams K.H."/>
            <person name="Banfield J.F."/>
        </authorList>
    </citation>
    <scope>NUCLEOTIDE SEQUENCE [LARGE SCALE GENOMIC DNA]</scope>
</reference>
<dbReference type="SUPFAM" id="SSF102114">
    <property type="entry name" value="Radical SAM enzymes"/>
    <property type="match status" value="1"/>
</dbReference>